<dbReference type="InterPro" id="IPR001267">
    <property type="entry name" value="Thymidine_kinase"/>
</dbReference>
<evidence type="ECO:0000256" key="5">
    <source>
        <dbReference type="ARBA" id="ARBA00022741"/>
    </source>
</evidence>
<dbReference type="Gene3D" id="3.40.50.300">
    <property type="entry name" value="P-loop containing nucleotide triphosphate hydrolases"/>
    <property type="match status" value="1"/>
</dbReference>
<evidence type="ECO:0000256" key="9">
    <source>
        <dbReference type="PIRSR" id="PIRSR035805-2"/>
    </source>
</evidence>
<evidence type="ECO:0000256" key="2">
    <source>
        <dbReference type="ARBA" id="ARBA00012118"/>
    </source>
</evidence>
<dbReference type="EC" id="2.7.1.21" evidence="2 10"/>
<evidence type="ECO:0000313" key="12">
    <source>
        <dbReference type="EMBL" id="CAE7844248.1"/>
    </source>
</evidence>
<protein>
    <recommendedName>
        <fullName evidence="2 10">Thymidine kinase</fullName>
        <ecNumber evidence="2 10">2.7.1.21</ecNumber>
    </recommendedName>
</protein>
<feature type="active site" description="Proton acceptor" evidence="8">
    <location>
        <position position="52"/>
    </location>
</feature>
<sequence>VLVMKPKLDTRFGVGLVTSRAGLEREADVLLTGESAFSSEQFLGVSCVLVDEAQFLEPCVVERLRQVATTQGVPVMCFGLRTDFRSRLFPGSQRLMELADSIEEVKTTCTYCSRKAIMNLKSVDGKATLTGPTVCLGAEELYVPACYQHFCEKIIAATGRDIDFDANWLAGLQQP</sequence>
<keyword evidence="7 10" id="KW-0067">ATP-binding</keyword>
<dbReference type="Proteomes" id="UP000601435">
    <property type="component" value="Unassembled WGS sequence"/>
</dbReference>
<evidence type="ECO:0000256" key="7">
    <source>
        <dbReference type="ARBA" id="ARBA00022840"/>
    </source>
</evidence>
<dbReference type="Gene3D" id="3.30.60.20">
    <property type="match status" value="1"/>
</dbReference>
<dbReference type="PANTHER" id="PTHR11441">
    <property type="entry name" value="THYMIDINE KINASE"/>
    <property type="match status" value="1"/>
</dbReference>
<dbReference type="GO" id="GO:0004797">
    <property type="term" value="F:thymidine kinase activity"/>
    <property type="evidence" value="ECO:0007669"/>
    <property type="project" value="UniProtKB-EC"/>
</dbReference>
<evidence type="ECO:0000256" key="11">
    <source>
        <dbReference type="RuleBase" id="RU004165"/>
    </source>
</evidence>
<reference evidence="12" key="1">
    <citation type="submission" date="2021-02" db="EMBL/GenBank/DDBJ databases">
        <authorList>
            <person name="Dougan E. K."/>
            <person name="Rhodes N."/>
            <person name="Thang M."/>
            <person name="Chan C."/>
        </authorList>
    </citation>
    <scope>NUCLEOTIDE SEQUENCE</scope>
</reference>
<dbReference type="GO" id="GO:0005524">
    <property type="term" value="F:ATP binding"/>
    <property type="evidence" value="ECO:0007669"/>
    <property type="project" value="UniProtKB-KW"/>
</dbReference>
<dbReference type="GO" id="GO:0046104">
    <property type="term" value="P:thymidine metabolic process"/>
    <property type="evidence" value="ECO:0007669"/>
    <property type="project" value="TreeGrafter"/>
</dbReference>
<keyword evidence="5 10" id="KW-0547">Nucleotide-binding</keyword>
<evidence type="ECO:0000256" key="8">
    <source>
        <dbReference type="PIRSR" id="PIRSR035805-1"/>
    </source>
</evidence>
<evidence type="ECO:0000256" key="3">
    <source>
        <dbReference type="ARBA" id="ARBA00022634"/>
    </source>
</evidence>
<dbReference type="GO" id="GO:0071897">
    <property type="term" value="P:DNA biosynthetic process"/>
    <property type="evidence" value="ECO:0007669"/>
    <property type="project" value="UniProtKB-KW"/>
</dbReference>
<keyword evidence="13" id="KW-1185">Reference proteome</keyword>
<dbReference type="PIRSF" id="PIRSF035805">
    <property type="entry name" value="TK_cell"/>
    <property type="match status" value="1"/>
</dbReference>
<dbReference type="PANTHER" id="PTHR11441:SF0">
    <property type="entry name" value="THYMIDINE KINASE, CYTOSOLIC"/>
    <property type="match status" value="1"/>
</dbReference>
<keyword evidence="4 10" id="KW-0808">Transferase</keyword>
<comment type="similarity">
    <text evidence="1 11">Belongs to the thymidine kinase family.</text>
</comment>
<feature type="non-terminal residue" evidence="12">
    <location>
        <position position="175"/>
    </location>
</feature>
<feature type="binding site" evidence="9">
    <location>
        <begin position="134"/>
        <end position="137"/>
    </location>
    <ligand>
        <name>substrate</name>
    </ligand>
</feature>
<evidence type="ECO:0000256" key="10">
    <source>
        <dbReference type="RuleBase" id="RU000544"/>
    </source>
</evidence>
<organism evidence="12 13">
    <name type="scientific">Symbiodinium necroappetens</name>
    <dbReference type="NCBI Taxonomy" id="1628268"/>
    <lineage>
        <taxon>Eukaryota</taxon>
        <taxon>Sar</taxon>
        <taxon>Alveolata</taxon>
        <taxon>Dinophyceae</taxon>
        <taxon>Suessiales</taxon>
        <taxon>Symbiodiniaceae</taxon>
        <taxon>Symbiodinium</taxon>
    </lineage>
</organism>
<feature type="binding site" evidence="9">
    <location>
        <position position="142"/>
    </location>
    <ligand>
        <name>substrate</name>
    </ligand>
</feature>
<dbReference type="AlphaFoldDB" id="A0A812ZXM0"/>
<dbReference type="GO" id="GO:0005829">
    <property type="term" value="C:cytosol"/>
    <property type="evidence" value="ECO:0007669"/>
    <property type="project" value="TreeGrafter"/>
</dbReference>
<dbReference type="OrthoDB" id="439028at2759"/>
<name>A0A812ZXM0_9DINO</name>
<dbReference type="SUPFAM" id="SSF57716">
    <property type="entry name" value="Glucocorticoid receptor-like (DNA-binding domain)"/>
    <property type="match status" value="1"/>
</dbReference>
<keyword evidence="3 10" id="KW-0237">DNA synthesis</keyword>
<dbReference type="Pfam" id="PF00265">
    <property type="entry name" value="TK"/>
    <property type="match status" value="1"/>
</dbReference>
<dbReference type="EMBL" id="CAJNJA010051609">
    <property type="protein sequence ID" value="CAE7844248.1"/>
    <property type="molecule type" value="Genomic_DNA"/>
</dbReference>
<comment type="catalytic activity">
    <reaction evidence="10">
        <text>thymidine + ATP = dTMP + ADP + H(+)</text>
        <dbReference type="Rhea" id="RHEA:19129"/>
        <dbReference type="ChEBI" id="CHEBI:15378"/>
        <dbReference type="ChEBI" id="CHEBI:17748"/>
        <dbReference type="ChEBI" id="CHEBI:30616"/>
        <dbReference type="ChEBI" id="CHEBI:63528"/>
        <dbReference type="ChEBI" id="CHEBI:456216"/>
        <dbReference type="EC" id="2.7.1.21"/>
    </reaction>
</comment>
<accession>A0A812ZXM0</accession>
<evidence type="ECO:0000313" key="13">
    <source>
        <dbReference type="Proteomes" id="UP000601435"/>
    </source>
</evidence>
<comment type="caution">
    <text evidence="12">The sequence shown here is derived from an EMBL/GenBank/DDBJ whole genome shotgun (WGS) entry which is preliminary data.</text>
</comment>
<evidence type="ECO:0000256" key="6">
    <source>
        <dbReference type="ARBA" id="ARBA00022777"/>
    </source>
</evidence>
<dbReference type="InterPro" id="IPR027417">
    <property type="entry name" value="P-loop_NTPase"/>
</dbReference>
<dbReference type="SUPFAM" id="SSF52540">
    <property type="entry name" value="P-loop containing nucleoside triphosphate hydrolases"/>
    <property type="match status" value="1"/>
</dbReference>
<keyword evidence="6 10" id="KW-0418">Kinase</keyword>
<evidence type="ECO:0000256" key="4">
    <source>
        <dbReference type="ARBA" id="ARBA00022679"/>
    </source>
</evidence>
<gene>
    <name evidence="12" type="primary">tdk</name>
    <name evidence="12" type="ORF">SNEC2469_LOCUS25862</name>
</gene>
<proteinExistence type="inferred from homology"/>
<evidence type="ECO:0000256" key="1">
    <source>
        <dbReference type="ARBA" id="ARBA00007587"/>
    </source>
</evidence>